<dbReference type="GO" id="GO:0042803">
    <property type="term" value="F:protein homodimerization activity"/>
    <property type="evidence" value="ECO:0007669"/>
    <property type="project" value="TreeGrafter"/>
</dbReference>
<dbReference type="Gene3D" id="1.10.10.10">
    <property type="entry name" value="Winged helix-like DNA-binding domain superfamily/Winged helix DNA-binding domain"/>
    <property type="match status" value="1"/>
</dbReference>
<dbReference type="FunFam" id="1.10.10.10:FF:000141">
    <property type="entry name" value="vacuolar protein-sorting-associated protein 25"/>
    <property type="match status" value="1"/>
</dbReference>
<dbReference type="PANTHER" id="PTHR13149">
    <property type="entry name" value="VACUOLAR PROTEIN SORTING-ASSOCIATED PROTEIN VPS25"/>
    <property type="match status" value="1"/>
</dbReference>
<protein>
    <recommendedName>
        <fullName evidence="4">ESCRT-II complex subunit VPS25</fullName>
    </recommendedName>
</protein>
<dbReference type="InterPro" id="IPR014041">
    <property type="entry name" value="ESCRT-II_cplx_Vps25-sub_N"/>
</dbReference>
<evidence type="ECO:0000313" key="6">
    <source>
        <dbReference type="Proteomes" id="UP001165065"/>
    </source>
</evidence>
<dbReference type="GO" id="GO:0005198">
    <property type="term" value="F:structural molecule activity"/>
    <property type="evidence" value="ECO:0007669"/>
    <property type="project" value="TreeGrafter"/>
</dbReference>
<dbReference type="OrthoDB" id="245150at2759"/>
<comment type="caution">
    <text evidence="5">The sequence shown here is derived from an EMBL/GenBank/DDBJ whole genome shotgun (WGS) entry which is preliminary data.</text>
</comment>
<name>A0A9W7FXP4_9STRA</name>
<keyword evidence="3" id="KW-0653">Protein transport</keyword>
<dbReference type="AlphaFoldDB" id="A0A9W7FXP4"/>
<dbReference type="InterPro" id="IPR036388">
    <property type="entry name" value="WH-like_DNA-bd_sf"/>
</dbReference>
<dbReference type="InterPro" id="IPR036390">
    <property type="entry name" value="WH_DNA-bd_sf"/>
</dbReference>
<gene>
    <name evidence="5" type="ORF">TrCOL_g12168</name>
</gene>
<dbReference type="GO" id="GO:0000814">
    <property type="term" value="C:ESCRT II complex"/>
    <property type="evidence" value="ECO:0007669"/>
    <property type="project" value="InterPro"/>
</dbReference>
<dbReference type="Gene3D" id="1.10.10.570">
    <property type="entry name" value="Winged helix' DNA-binding domain. Chain C. Domain 1"/>
    <property type="match status" value="1"/>
</dbReference>
<dbReference type="InterPro" id="IPR008570">
    <property type="entry name" value="ESCRT-II_cplx_Vps25-sub"/>
</dbReference>
<accession>A0A9W7FXP4</accession>
<evidence type="ECO:0000313" key="5">
    <source>
        <dbReference type="EMBL" id="GMI26111.1"/>
    </source>
</evidence>
<evidence type="ECO:0000256" key="1">
    <source>
        <dbReference type="ARBA" id="ARBA00009674"/>
    </source>
</evidence>
<dbReference type="Pfam" id="PF05871">
    <property type="entry name" value="ESCRT-II"/>
    <property type="match status" value="1"/>
</dbReference>
<organism evidence="5 6">
    <name type="scientific">Triparma columacea</name>
    <dbReference type="NCBI Taxonomy" id="722753"/>
    <lineage>
        <taxon>Eukaryota</taxon>
        <taxon>Sar</taxon>
        <taxon>Stramenopiles</taxon>
        <taxon>Ochrophyta</taxon>
        <taxon>Bolidophyceae</taxon>
        <taxon>Parmales</taxon>
        <taxon>Triparmaceae</taxon>
        <taxon>Triparma</taxon>
    </lineage>
</organism>
<dbReference type="GO" id="GO:0016236">
    <property type="term" value="P:macroautophagy"/>
    <property type="evidence" value="ECO:0007669"/>
    <property type="project" value="UniProtKB-ARBA"/>
</dbReference>
<dbReference type="Proteomes" id="UP001165065">
    <property type="component" value="Unassembled WGS sequence"/>
</dbReference>
<proteinExistence type="inferred from homology"/>
<reference evidence="6" key="1">
    <citation type="journal article" date="2023" name="Commun. Biol.">
        <title>Genome analysis of Parmales, the sister group of diatoms, reveals the evolutionary specialization of diatoms from phago-mixotrophs to photoautotrophs.</title>
        <authorList>
            <person name="Ban H."/>
            <person name="Sato S."/>
            <person name="Yoshikawa S."/>
            <person name="Yamada K."/>
            <person name="Nakamura Y."/>
            <person name="Ichinomiya M."/>
            <person name="Sato N."/>
            <person name="Blanc-Mathieu R."/>
            <person name="Endo H."/>
            <person name="Kuwata A."/>
            <person name="Ogata H."/>
        </authorList>
    </citation>
    <scope>NUCLEOTIDE SEQUENCE [LARGE SCALE GENOMIC DNA]</scope>
</reference>
<evidence type="ECO:0000256" key="2">
    <source>
        <dbReference type="ARBA" id="ARBA00022448"/>
    </source>
</evidence>
<evidence type="ECO:0000256" key="3">
    <source>
        <dbReference type="ARBA" id="ARBA00022927"/>
    </source>
</evidence>
<keyword evidence="6" id="KW-1185">Reference proteome</keyword>
<dbReference type="EMBL" id="BRYA01000623">
    <property type="protein sequence ID" value="GMI26111.1"/>
    <property type="molecule type" value="Genomic_DNA"/>
</dbReference>
<dbReference type="PANTHER" id="PTHR13149:SF0">
    <property type="entry name" value="VACUOLAR PROTEIN-SORTING-ASSOCIATED PROTEIN 25"/>
    <property type="match status" value="1"/>
</dbReference>
<dbReference type="GO" id="GO:0043328">
    <property type="term" value="P:protein transport to vacuole involved in ubiquitin-dependent protein catabolic process via the multivesicular body sorting pathway"/>
    <property type="evidence" value="ECO:0007669"/>
    <property type="project" value="TreeGrafter"/>
</dbReference>
<dbReference type="SUPFAM" id="SSF46785">
    <property type="entry name" value="Winged helix' DNA-binding domain"/>
    <property type="match status" value="2"/>
</dbReference>
<comment type="similarity">
    <text evidence="1">Belongs to the VPS25 family.</text>
</comment>
<evidence type="ECO:0000256" key="4">
    <source>
        <dbReference type="ARBA" id="ARBA00030094"/>
    </source>
</evidence>
<keyword evidence="2" id="KW-0813">Transport</keyword>
<sequence>MPFTPNVNVLQKQLGLWRNLIIRYHSVNKIKQLLVYDCELWRNEDIDRGLDRDEIKRVVDDFVKSGHGEWEDTAHTRIKVLWKKPEELASDLYLWAERNGFIGQVCTLYELSAGEDAEGASFEGADDELIRRALKILEDQGQCTIFKGDTSEEDGVKFF</sequence>